<feature type="domain" description="Xaa-Pro dipeptidyl-peptidase-like" evidence="2">
    <location>
        <begin position="12"/>
        <end position="141"/>
    </location>
</feature>
<accession>A0A399RE80</accession>
<gene>
    <name evidence="3" type="ORF">D1222_11375</name>
</gene>
<name>A0A399RE80_9PROT</name>
<dbReference type="PANTHER" id="PTHR42103:SF2">
    <property type="entry name" value="AB HYDROLASE-1 DOMAIN-CONTAINING PROTEIN"/>
    <property type="match status" value="1"/>
</dbReference>
<keyword evidence="3" id="KW-0378">Hydrolase</keyword>
<proteinExistence type="predicted"/>
<feature type="region of interest" description="Disordered" evidence="1">
    <location>
        <begin position="219"/>
        <end position="250"/>
    </location>
</feature>
<dbReference type="EMBL" id="QWGA01000007">
    <property type="protein sequence ID" value="RIJ28963.1"/>
    <property type="molecule type" value="Genomic_DNA"/>
</dbReference>
<evidence type="ECO:0000313" key="4">
    <source>
        <dbReference type="Proteomes" id="UP000265845"/>
    </source>
</evidence>
<dbReference type="GO" id="GO:0016787">
    <property type="term" value="F:hydrolase activity"/>
    <property type="evidence" value="ECO:0007669"/>
    <property type="project" value="UniProtKB-KW"/>
</dbReference>
<comment type="caution">
    <text evidence="3">The sequence shown here is derived from an EMBL/GenBank/DDBJ whole genome shotgun (WGS) entry which is preliminary data.</text>
</comment>
<dbReference type="Proteomes" id="UP000265845">
    <property type="component" value="Unassembled WGS sequence"/>
</dbReference>
<dbReference type="OrthoDB" id="9800435at2"/>
<feature type="compositionally biased region" description="Acidic residues" evidence="1">
    <location>
        <begin position="238"/>
        <end position="250"/>
    </location>
</feature>
<keyword evidence="4" id="KW-1185">Reference proteome</keyword>
<evidence type="ECO:0000256" key="1">
    <source>
        <dbReference type="SAM" id="MobiDB-lite"/>
    </source>
</evidence>
<dbReference type="AlphaFoldDB" id="A0A399RE80"/>
<dbReference type="Pfam" id="PF02129">
    <property type="entry name" value="Peptidase_S15"/>
    <property type="match status" value="1"/>
</dbReference>
<protein>
    <submittedName>
        <fullName evidence="3">Alpha/beta hydrolase</fullName>
    </submittedName>
</protein>
<dbReference type="SUPFAM" id="SSF53474">
    <property type="entry name" value="alpha/beta-Hydrolases"/>
    <property type="match status" value="1"/>
</dbReference>
<dbReference type="InterPro" id="IPR029058">
    <property type="entry name" value="AB_hydrolase_fold"/>
</dbReference>
<reference evidence="3 4" key="1">
    <citation type="submission" date="2018-08" db="EMBL/GenBank/DDBJ databases">
        <title>Henriciella mobilis sp. nov., isolated from seawater.</title>
        <authorList>
            <person name="Cheng H."/>
            <person name="Wu Y.-H."/>
            <person name="Xu X.-W."/>
            <person name="Guo L.-L."/>
        </authorList>
    </citation>
    <scope>NUCLEOTIDE SEQUENCE [LARGE SCALE GENOMIC DNA]</scope>
    <source>
        <strain evidence="3 4">CCUG67844</strain>
    </source>
</reference>
<evidence type="ECO:0000259" key="2">
    <source>
        <dbReference type="Pfam" id="PF02129"/>
    </source>
</evidence>
<dbReference type="Gene3D" id="3.40.50.1820">
    <property type="entry name" value="alpha/beta hydrolase"/>
    <property type="match status" value="1"/>
</dbReference>
<sequence length="250" mass="27799">MAELIIPGPAGRIEARYTEPAQEGAPIALVLHPHPRAGGTMQDPITIRLYQMFEKRGFGVLRFNTRGVGRSQGVYDQGVGELEDAAYVLDYMENLTENPRFVWCAGYSFGAWITLQLLMRRPEIDGFLAIAPPCNHYDLSFLAPCPASGLIISGENDKISGPKDVERSLTKVRVQKGEVIERDTIAGANHFFVDKHEELIAKCEAYVDRRLVEDEQKMRLEADTSKKRGAAAIANQSDDVEDDEDEGDDD</sequence>
<dbReference type="PANTHER" id="PTHR42103">
    <property type="entry name" value="ALPHA/BETA-HYDROLASES SUPERFAMILY PROTEIN"/>
    <property type="match status" value="1"/>
</dbReference>
<evidence type="ECO:0000313" key="3">
    <source>
        <dbReference type="EMBL" id="RIJ28963.1"/>
    </source>
</evidence>
<dbReference type="RefSeq" id="WP_119454379.1">
    <property type="nucleotide sequence ID" value="NZ_QWGA01000007.1"/>
</dbReference>
<dbReference type="InterPro" id="IPR000383">
    <property type="entry name" value="Xaa-Pro-like_dom"/>
</dbReference>
<organism evidence="3 4">
    <name type="scientific">Henriciella algicola</name>
    <dbReference type="NCBI Taxonomy" id="1608422"/>
    <lineage>
        <taxon>Bacteria</taxon>
        <taxon>Pseudomonadati</taxon>
        <taxon>Pseudomonadota</taxon>
        <taxon>Alphaproteobacteria</taxon>
        <taxon>Hyphomonadales</taxon>
        <taxon>Hyphomonadaceae</taxon>
        <taxon>Henriciella</taxon>
    </lineage>
</organism>